<keyword evidence="3" id="KW-1185">Reference proteome</keyword>
<dbReference type="Proteomes" id="UP001460270">
    <property type="component" value="Unassembled WGS sequence"/>
</dbReference>
<evidence type="ECO:0000313" key="2">
    <source>
        <dbReference type="EMBL" id="KAK7929958.1"/>
    </source>
</evidence>
<dbReference type="AlphaFoldDB" id="A0AAW0PZ20"/>
<name>A0AAW0PZ20_9GOBI</name>
<keyword evidence="1" id="KW-0175">Coiled coil</keyword>
<comment type="caution">
    <text evidence="2">The sequence shown here is derived from an EMBL/GenBank/DDBJ whole genome shotgun (WGS) entry which is preliminary data.</text>
</comment>
<protein>
    <submittedName>
        <fullName evidence="2">Uncharacterized protein</fullName>
    </submittedName>
</protein>
<organism evidence="2 3">
    <name type="scientific">Mugilogobius chulae</name>
    <name type="common">yellowstripe goby</name>
    <dbReference type="NCBI Taxonomy" id="88201"/>
    <lineage>
        <taxon>Eukaryota</taxon>
        <taxon>Metazoa</taxon>
        <taxon>Chordata</taxon>
        <taxon>Craniata</taxon>
        <taxon>Vertebrata</taxon>
        <taxon>Euteleostomi</taxon>
        <taxon>Actinopterygii</taxon>
        <taxon>Neopterygii</taxon>
        <taxon>Teleostei</taxon>
        <taxon>Neoteleostei</taxon>
        <taxon>Acanthomorphata</taxon>
        <taxon>Gobiaria</taxon>
        <taxon>Gobiiformes</taxon>
        <taxon>Gobioidei</taxon>
        <taxon>Gobiidae</taxon>
        <taxon>Gobionellinae</taxon>
        <taxon>Mugilogobius</taxon>
    </lineage>
</organism>
<sequence length="294" mass="34201">MRSSVKQPDLTNKFEDSTTRLFLLVGAGVKPEEEEQPSEGLVTVEQLEQQQLLQLGFNTNLLEKPNTRTSEEEIVWLKQQVLKEQQLRQKAEDELGMTRVMLRLEITSKASEAQTREKILLKELEGLKMLRVREQEEYSAALKVSHEEIHHLKQENELVTQQHQVSQRLLSEAKQLIQTHGAEVDKQSKVIREVHTELDSVKTEKRSLQSQTESVRKALTKQVAEAKDLADKVRKESLQKFRKKESENTLLLQKNTQLELVLTDLRREMSEIARTFDEQKEKLKDLTQQKILMD</sequence>
<reference evidence="3" key="1">
    <citation type="submission" date="2024-04" db="EMBL/GenBank/DDBJ databases">
        <title>Salinicola lusitanus LLJ914,a marine bacterium isolated from the Okinawa Trough.</title>
        <authorList>
            <person name="Li J."/>
        </authorList>
    </citation>
    <scope>NUCLEOTIDE SEQUENCE [LARGE SCALE GENOMIC DNA]</scope>
</reference>
<evidence type="ECO:0000313" key="3">
    <source>
        <dbReference type="Proteomes" id="UP001460270"/>
    </source>
</evidence>
<proteinExistence type="predicted"/>
<gene>
    <name evidence="2" type="ORF">WMY93_006353</name>
</gene>
<dbReference type="EMBL" id="JBBPFD010000004">
    <property type="protein sequence ID" value="KAK7929958.1"/>
    <property type="molecule type" value="Genomic_DNA"/>
</dbReference>
<evidence type="ECO:0000256" key="1">
    <source>
        <dbReference type="SAM" id="Coils"/>
    </source>
</evidence>
<feature type="coiled-coil region" evidence="1">
    <location>
        <begin position="262"/>
        <end position="289"/>
    </location>
</feature>
<accession>A0AAW0PZ20</accession>
<feature type="coiled-coil region" evidence="1">
    <location>
        <begin position="191"/>
        <end position="236"/>
    </location>
</feature>